<name>A0ABN6FRU0_9GAMM</name>
<organism evidence="7 8">
    <name type="scientific">Noviluteimonas caseinilytica</name>
    <dbReference type="NCBI Taxonomy" id="2675101"/>
    <lineage>
        <taxon>Bacteria</taxon>
        <taxon>Pseudomonadati</taxon>
        <taxon>Pseudomonadota</taxon>
        <taxon>Gammaproteobacteria</taxon>
        <taxon>Lysobacterales</taxon>
        <taxon>Lysobacteraceae</taxon>
        <taxon>Noviluteimonas</taxon>
    </lineage>
</organism>
<dbReference type="SUPFAM" id="SSF88946">
    <property type="entry name" value="Sigma2 domain of RNA polymerase sigma factors"/>
    <property type="match status" value="1"/>
</dbReference>
<gene>
    <name evidence="7" type="primary">rpoE_1</name>
    <name evidence="7" type="ORF">LYSCAS_06430</name>
</gene>
<feature type="domain" description="RNA polymerase sigma-70 region 2" evidence="5">
    <location>
        <begin position="32"/>
        <end position="96"/>
    </location>
</feature>
<evidence type="ECO:0000256" key="4">
    <source>
        <dbReference type="ARBA" id="ARBA00023163"/>
    </source>
</evidence>
<evidence type="ECO:0000256" key="3">
    <source>
        <dbReference type="ARBA" id="ARBA00023082"/>
    </source>
</evidence>
<keyword evidence="2" id="KW-0805">Transcription regulation</keyword>
<dbReference type="InterPro" id="IPR007627">
    <property type="entry name" value="RNA_pol_sigma70_r2"/>
</dbReference>
<evidence type="ECO:0000313" key="8">
    <source>
        <dbReference type="Proteomes" id="UP000681317"/>
    </source>
</evidence>
<dbReference type="Proteomes" id="UP000681317">
    <property type="component" value="Chromosome"/>
</dbReference>
<dbReference type="InterPro" id="IPR013324">
    <property type="entry name" value="RNA_pol_sigma_r3/r4-like"/>
</dbReference>
<proteinExistence type="inferred from homology"/>
<accession>A0ABN6FRU0</accession>
<dbReference type="InterPro" id="IPR014284">
    <property type="entry name" value="RNA_pol_sigma-70_dom"/>
</dbReference>
<dbReference type="NCBIfam" id="TIGR02937">
    <property type="entry name" value="sigma70-ECF"/>
    <property type="match status" value="1"/>
</dbReference>
<dbReference type="CDD" id="cd06171">
    <property type="entry name" value="Sigma70_r4"/>
    <property type="match status" value="1"/>
</dbReference>
<reference evidence="7 8" key="1">
    <citation type="submission" date="2021-03" db="EMBL/GenBank/DDBJ databases">
        <title>Complete Genome Sequences of Two Lysobacter Strains Isolated from Sea Water (Lysobacter caseinilyticus) and Soil (Lysobacter helvus) in South Korea.</title>
        <authorList>
            <person name="Watanabe Y."/>
            <person name="Arakawa K."/>
        </authorList>
    </citation>
    <scope>NUCLEOTIDE SEQUENCE [LARGE SCALE GENOMIC DNA]</scope>
    <source>
        <strain evidence="7 8">KVB24</strain>
    </source>
</reference>
<dbReference type="InterPro" id="IPR039425">
    <property type="entry name" value="RNA_pol_sigma-70-like"/>
</dbReference>
<feature type="domain" description="RNA polymerase sigma factor 70 region 4 type 2" evidence="6">
    <location>
        <begin position="131"/>
        <end position="182"/>
    </location>
</feature>
<dbReference type="PANTHER" id="PTHR43133">
    <property type="entry name" value="RNA POLYMERASE ECF-TYPE SIGMA FACTO"/>
    <property type="match status" value="1"/>
</dbReference>
<keyword evidence="3" id="KW-0731">Sigma factor</keyword>
<dbReference type="Pfam" id="PF08281">
    <property type="entry name" value="Sigma70_r4_2"/>
    <property type="match status" value="1"/>
</dbReference>
<evidence type="ECO:0000259" key="6">
    <source>
        <dbReference type="Pfam" id="PF08281"/>
    </source>
</evidence>
<dbReference type="RefSeq" id="WP_213435639.1">
    <property type="nucleotide sequence ID" value="NZ_AP024545.1"/>
</dbReference>
<dbReference type="Gene3D" id="1.10.10.10">
    <property type="entry name" value="Winged helix-like DNA-binding domain superfamily/Winged helix DNA-binding domain"/>
    <property type="match status" value="1"/>
</dbReference>
<dbReference type="InterPro" id="IPR013325">
    <property type="entry name" value="RNA_pol_sigma_r2"/>
</dbReference>
<dbReference type="Pfam" id="PF04542">
    <property type="entry name" value="Sigma70_r2"/>
    <property type="match status" value="1"/>
</dbReference>
<dbReference type="Gene3D" id="1.10.1740.10">
    <property type="match status" value="1"/>
</dbReference>
<evidence type="ECO:0000256" key="2">
    <source>
        <dbReference type="ARBA" id="ARBA00023015"/>
    </source>
</evidence>
<dbReference type="SUPFAM" id="SSF88659">
    <property type="entry name" value="Sigma3 and sigma4 domains of RNA polymerase sigma factors"/>
    <property type="match status" value="1"/>
</dbReference>
<protein>
    <submittedName>
        <fullName evidence="7">RNA polymerase sigma factor</fullName>
    </submittedName>
</protein>
<dbReference type="InterPro" id="IPR036388">
    <property type="entry name" value="WH-like_DNA-bd_sf"/>
</dbReference>
<dbReference type="InterPro" id="IPR013249">
    <property type="entry name" value="RNA_pol_sigma70_r4_t2"/>
</dbReference>
<evidence type="ECO:0000259" key="5">
    <source>
        <dbReference type="Pfam" id="PF04542"/>
    </source>
</evidence>
<sequence length="188" mass="20823">MTDLVLPERNADAIDALLARVAGGDRAAFEALYRDAAPLLLGICLRVLPDRAEAEDVLQDVFVTVWRKAAQFDGARARALTWMGAIARNRSIDRLRAMPNAPRAPMELAEEAPDPAPSPAMQAEASADKARLDDCVEQLEPRRRQLIRTAFFENVTYEELAARTGSPIGSIKSWIRRGLQQLKACLER</sequence>
<evidence type="ECO:0000313" key="7">
    <source>
        <dbReference type="EMBL" id="BCT91619.1"/>
    </source>
</evidence>
<dbReference type="EMBL" id="AP024545">
    <property type="protein sequence ID" value="BCT91619.1"/>
    <property type="molecule type" value="Genomic_DNA"/>
</dbReference>
<dbReference type="PANTHER" id="PTHR43133:SF62">
    <property type="entry name" value="RNA POLYMERASE SIGMA FACTOR SIGZ"/>
    <property type="match status" value="1"/>
</dbReference>
<evidence type="ECO:0000256" key="1">
    <source>
        <dbReference type="ARBA" id="ARBA00010641"/>
    </source>
</evidence>
<comment type="similarity">
    <text evidence="1">Belongs to the sigma-70 factor family. ECF subfamily.</text>
</comment>
<keyword evidence="4" id="KW-0804">Transcription</keyword>
<keyword evidence="8" id="KW-1185">Reference proteome</keyword>